<dbReference type="EMBL" id="BKCP01007515">
    <property type="protein sequence ID" value="GER46398.1"/>
    <property type="molecule type" value="Genomic_DNA"/>
</dbReference>
<sequence length="254" mass="28575">MEKDLQGVELGPSFLGIQDDFRHAKFFDQFIEKFSLREKSPNSKTLGLRQIDRHSPLHRRRSSSPASSEIGTTSGLQMSDKAGMSGFLQLSTGSSAMAGRSCGARLVGILSERTEIEILPTRTFPHDIKFLVETITAGRIDKIANDSEPESRHQLKLHQIKQKHTNNYIRENNVYWYTYGVKKAGFGAIISGEEKIRSCDGGHHCRPPHKLVGSWVHFRISNSFFRKELADGQGELRTAFKGGNRRTSHSSRSF</sequence>
<accession>A0A5A7QNA5</accession>
<keyword evidence="3" id="KW-1185">Reference proteome</keyword>
<dbReference type="Proteomes" id="UP000325081">
    <property type="component" value="Unassembled WGS sequence"/>
</dbReference>
<evidence type="ECO:0000313" key="3">
    <source>
        <dbReference type="Proteomes" id="UP000325081"/>
    </source>
</evidence>
<name>A0A5A7QNA5_STRAF</name>
<dbReference type="AlphaFoldDB" id="A0A5A7QNA5"/>
<comment type="caution">
    <text evidence="2">The sequence shown here is derived from an EMBL/GenBank/DDBJ whole genome shotgun (WGS) entry which is preliminary data.</text>
</comment>
<evidence type="ECO:0000313" key="2">
    <source>
        <dbReference type="EMBL" id="GER46398.1"/>
    </source>
</evidence>
<gene>
    <name evidence="2" type="ORF">STAS_23434</name>
</gene>
<proteinExistence type="predicted"/>
<organism evidence="2 3">
    <name type="scientific">Striga asiatica</name>
    <name type="common">Asiatic witchweed</name>
    <name type="synonym">Buchnera asiatica</name>
    <dbReference type="NCBI Taxonomy" id="4170"/>
    <lineage>
        <taxon>Eukaryota</taxon>
        <taxon>Viridiplantae</taxon>
        <taxon>Streptophyta</taxon>
        <taxon>Embryophyta</taxon>
        <taxon>Tracheophyta</taxon>
        <taxon>Spermatophyta</taxon>
        <taxon>Magnoliopsida</taxon>
        <taxon>eudicotyledons</taxon>
        <taxon>Gunneridae</taxon>
        <taxon>Pentapetalae</taxon>
        <taxon>asterids</taxon>
        <taxon>lamiids</taxon>
        <taxon>Lamiales</taxon>
        <taxon>Orobanchaceae</taxon>
        <taxon>Buchnereae</taxon>
        <taxon>Striga</taxon>
    </lineage>
</organism>
<feature type="region of interest" description="Disordered" evidence="1">
    <location>
        <begin position="45"/>
        <end position="75"/>
    </location>
</feature>
<reference evidence="3" key="1">
    <citation type="journal article" date="2019" name="Curr. Biol.">
        <title>Genome Sequence of Striga asiatica Provides Insight into the Evolution of Plant Parasitism.</title>
        <authorList>
            <person name="Yoshida S."/>
            <person name="Kim S."/>
            <person name="Wafula E.K."/>
            <person name="Tanskanen J."/>
            <person name="Kim Y.M."/>
            <person name="Honaas L."/>
            <person name="Yang Z."/>
            <person name="Spallek T."/>
            <person name="Conn C.E."/>
            <person name="Ichihashi Y."/>
            <person name="Cheong K."/>
            <person name="Cui S."/>
            <person name="Der J.P."/>
            <person name="Gundlach H."/>
            <person name="Jiao Y."/>
            <person name="Hori C."/>
            <person name="Ishida J.K."/>
            <person name="Kasahara H."/>
            <person name="Kiba T."/>
            <person name="Kim M.S."/>
            <person name="Koo N."/>
            <person name="Laohavisit A."/>
            <person name="Lee Y.H."/>
            <person name="Lumba S."/>
            <person name="McCourt P."/>
            <person name="Mortimer J.C."/>
            <person name="Mutuku J.M."/>
            <person name="Nomura T."/>
            <person name="Sasaki-Sekimoto Y."/>
            <person name="Seto Y."/>
            <person name="Wang Y."/>
            <person name="Wakatake T."/>
            <person name="Sakakibara H."/>
            <person name="Demura T."/>
            <person name="Yamaguchi S."/>
            <person name="Yoneyama K."/>
            <person name="Manabe R.I."/>
            <person name="Nelson D.C."/>
            <person name="Schulman A.H."/>
            <person name="Timko M.P."/>
            <person name="dePamphilis C.W."/>
            <person name="Choi D."/>
            <person name="Shirasu K."/>
        </authorList>
    </citation>
    <scope>NUCLEOTIDE SEQUENCE [LARGE SCALE GENOMIC DNA]</scope>
    <source>
        <strain evidence="3">cv. UVA1</strain>
    </source>
</reference>
<evidence type="ECO:0000256" key="1">
    <source>
        <dbReference type="SAM" id="MobiDB-lite"/>
    </source>
</evidence>
<protein>
    <submittedName>
        <fullName evidence="2">Glyceraldehyde-3-phosphate dehydrogenase-likefamily protein</fullName>
    </submittedName>
</protein>